<evidence type="ECO:0000313" key="3">
    <source>
        <dbReference type="Proteomes" id="UP000001449"/>
    </source>
</evidence>
<evidence type="ECO:0000313" key="2">
    <source>
        <dbReference type="EMBL" id="EED89994.1"/>
    </source>
</evidence>
<dbReference type="RefSeq" id="XP_002292798.1">
    <property type="nucleotide sequence ID" value="XM_002292762.1"/>
</dbReference>
<evidence type="ECO:0008006" key="4">
    <source>
        <dbReference type="Google" id="ProtNLM"/>
    </source>
</evidence>
<organism evidence="2 3">
    <name type="scientific">Thalassiosira pseudonana</name>
    <name type="common">Marine diatom</name>
    <name type="synonym">Cyclotella nana</name>
    <dbReference type="NCBI Taxonomy" id="35128"/>
    <lineage>
        <taxon>Eukaryota</taxon>
        <taxon>Sar</taxon>
        <taxon>Stramenopiles</taxon>
        <taxon>Ochrophyta</taxon>
        <taxon>Bacillariophyta</taxon>
        <taxon>Coscinodiscophyceae</taxon>
        <taxon>Thalassiosirophycidae</taxon>
        <taxon>Thalassiosirales</taxon>
        <taxon>Thalassiosiraceae</taxon>
        <taxon>Thalassiosira</taxon>
    </lineage>
</organism>
<dbReference type="AlphaFoldDB" id="B8C960"/>
<keyword evidence="3" id="KW-1185">Reference proteome</keyword>
<dbReference type="GeneID" id="7451067"/>
<feature type="region of interest" description="Disordered" evidence="1">
    <location>
        <begin position="677"/>
        <end position="699"/>
    </location>
</feature>
<dbReference type="KEGG" id="tps:THAPSDRAFT_8324"/>
<dbReference type="InterPro" id="IPR027417">
    <property type="entry name" value="P-loop_NTPase"/>
</dbReference>
<sequence length="730" mass="82214">MLGASGMFNSGTNLVTRLLKENCVIPERLNKYGLDSSKESKGIRWQVPWGKHTAAQFKYTHSAPLNDNITKDDVLPVVTVRNPYDWMVSMCKLPYTAQWARREKRVTGEICPHLVSIDGKKTPVKVTVKLAEQFLEFDSLAHLWNDWYAQYWRDADYPFIIVRFEDLTFRQYETTKIICECAGGAENSKKMFKYIKNSAKQGPGHGRREERTDMVDAWIKYGRPRKIKSGYSDEDWEASVKYLSREFMNELGYNDILPFDDKVVGARFQDVPFVAITHLPNKRHVSAIHNRLEETVWGEGDQVSLVAVVVAASSIISHTGCLRAFRHDDTYPSLEVVIGDLVLLLKDPAIILFEQYDQLQQLQQKQPPGGRTLFFRHYKLYGRIDEATAITNSFCRVASTGHYEAFLDGGFSGSGKTRLHLVCSLLWEELLAIHALTSPLCFRQPQVDYDVEGWFKSHGLPWTKTLLSALKKWGVECTEHIKLLPRDEFLAIFDEQKFVVKETAKLSFDALHQTPINLAKCAASVPASQAAKSTKYVSVDPELPKSVGRKRVPIAGKNKGRKSAQAPGNGELYEGIIGLWTYKGHQTNMCRIAVCHALNAGYTKAGIAREVRTSVYQDHPWDGKGSGDAIFKRIRSVLLRIHNDMKAGLFDEMITSPTSANNALMSKSVKLGARGGKVGRKFSSKKKKDQLQEEQDNSAVEMVGQVVDEYVGMENGPDLEEIGYANQEGV</sequence>
<dbReference type="HOGENOM" id="CLU_379729_0_0_1"/>
<gene>
    <name evidence="2" type="ORF">THAPSDRAFT_8324</name>
</gene>
<dbReference type="PaxDb" id="35128-Thaps8324"/>
<proteinExistence type="predicted"/>
<dbReference type="SUPFAM" id="SSF52540">
    <property type="entry name" value="P-loop containing nucleoside triphosphate hydrolases"/>
    <property type="match status" value="1"/>
</dbReference>
<dbReference type="Proteomes" id="UP000001449">
    <property type="component" value="Chromosome 10"/>
</dbReference>
<dbReference type="Gene3D" id="3.40.50.300">
    <property type="entry name" value="P-loop containing nucleotide triphosphate hydrolases"/>
    <property type="match status" value="1"/>
</dbReference>
<accession>B8C960</accession>
<dbReference type="eggNOG" id="ENOG502SKQU">
    <property type="taxonomic scope" value="Eukaryota"/>
</dbReference>
<name>B8C960_THAPS</name>
<evidence type="ECO:0000256" key="1">
    <source>
        <dbReference type="SAM" id="MobiDB-lite"/>
    </source>
</evidence>
<reference evidence="2 3" key="1">
    <citation type="journal article" date="2004" name="Science">
        <title>The genome of the diatom Thalassiosira pseudonana: ecology, evolution, and metabolism.</title>
        <authorList>
            <person name="Armbrust E.V."/>
            <person name="Berges J.A."/>
            <person name="Bowler C."/>
            <person name="Green B.R."/>
            <person name="Martinez D."/>
            <person name="Putnam N.H."/>
            <person name="Zhou S."/>
            <person name="Allen A.E."/>
            <person name="Apt K.E."/>
            <person name="Bechner M."/>
            <person name="Brzezinski M.A."/>
            <person name="Chaal B.K."/>
            <person name="Chiovitti A."/>
            <person name="Davis A.K."/>
            <person name="Demarest M.S."/>
            <person name="Detter J.C."/>
            <person name="Glavina T."/>
            <person name="Goodstein D."/>
            <person name="Hadi M.Z."/>
            <person name="Hellsten U."/>
            <person name="Hildebrand M."/>
            <person name="Jenkins B.D."/>
            <person name="Jurka J."/>
            <person name="Kapitonov V.V."/>
            <person name="Kroger N."/>
            <person name="Lau W.W."/>
            <person name="Lane T.W."/>
            <person name="Larimer F.W."/>
            <person name="Lippmeier J.C."/>
            <person name="Lucas S."/>
            <person name="Medina M."/>
            <person name="Montsant A."/>
            <person name="Obornik M."/>
            <person name="Parker M.S."/>
            <person name="Palenik B."/>
            <person name="Pazour G.J."/>
            <person name="Richardson P.M."/>
            <person name="Rynearson T.A."/>
            <person name="Saito M.A."/>
            <person name="Schwartz D.C."/>
            <person name="Thamatrakoln K."/>
            <person name="Valentin K."/>
            <person name="Vardi A."/>
            <person name="Wilkerson F.P."/>
            <person name="Rokhsar D.S."/>
        </authorList>
    </citation>
    <scope>NUCLEOTIDE SEQUENCE [LARGE SCALE GENOMIC DNA]</scope>
    <source>
        <strain evidence="2 3">CCMP1335</strain>
    </source>
</reference>
<reference evidence="2 3" key="2">
    <citation type="journal article" date="2008" name="Nature">
        <title>The Phaeodactylum genome reveals the evolutionary history of diatom genomes.</title>
        <authorList>
            <person name="Bowler C."/>
            <person name="Allen A.E."/>
            <person name="Badger J.H."/>
            <person name="Grimwood J."/>
            <person name="Jabbari K."/>
            <person name="Kuo A."/>
            <person name="Maheswari U."/>
            <person name="Martens C."/>
            <person name="Maumus F."/>
            <person name="Otillar R.P."/>
            <person name="Rayko E."/>
            <person name="Salamov A."/>
            <person name="Vandepoele K."/>
            <person name="Beszteri B."/>
            <person name="Gruber A."/>
            <person name="Heijde M."/>
            <person name="Katinka M."/>
            <person name="Mock T."/>
            <person name="Valentin K."/>
            <person name="Verret F."/>
            <person name="Berges J.A."/>
            <person name="Brownlee C."/>
            <person name="Cadoret J.P."/>
            <person name="Chiovitti A."/>
            <person name="Choi C.J."/>
            <person name="Coesel S."/>
            <person name="De Martino A."/>
            <person name="Detter J.C."/>
            <person name="Durkin C."/>
            <person name="Falciatore A."/>
            <person name="Fournet J."/>
            <person name="Haruta M."/>
            <person name="Huysman M.J."/>
            <person name="Jenkins B.D."/>
            <person name="Jiroutova K."/>
            <person name="Jorgensen R.E."/>
            <person name="Joubert Y."/>
            <person name="Kaplan A."/>
            <person name="Kroger N."/>
            <person name="Kroth P.G."/>
            <person name="La Roche J."/>
            <person name="Lindquist E."/>
            <person name="Lommer M."/>
            <person name="Martin-Jezequel V."/>
            <person name="Lopez P.J."/>
            <person name="Lucas S."/>
            <person name="Mangogna M."/>
            <person name="McGinnis K."/>
            <person name="Medlin L.K."/>
            <person name="Montsant A."/>
            <person name="Oudot-Le Secq M.P."/>
            <person name="Napoli C."/>
            <person name="Obornik M."/>
            <person name="Parker M.S."/>
            <person name="Petit J.L."/>
            <person name="Porcel B.M."/>
            <person name="Poulsen N."/>
            <person name="Robison M."/>
            <person name="Rychlewski L."/>
            <person name="Rynearson T.A."/>
            <person name="Schmutz J."/>
            <person name="Shapiro H."/>
            <person name="Siaut M."/>
            <person name="Stanley M."/>
            <person name="Sussman M.R."/>
            <person name="Taylor A.R."/>
            <person name="Vardi A."/>
            <person name="von Dassow P."/>
            <person name="Vyverman W."/>
            <person name="Willis A."/>
            <person name="Wyrwicz L.S."/>
            <person name="Rokhsar D.S."/>
            <person name="Weissenbach J."/>
            <person name="Armbrust E.V."/>
            <person name="Green B.R."/>
            <person name="Van de Peer Y."/>
            <person name="Grigoriev I.V."/>
        </authorList>
    </citation>
    <scope>NUCLEOTIDE SEQUENCE [LARGE SCALE GENOMIC DNA]</scope>
    <source>
        <strain evidence="2 3">CCMP1335</strain>
    </source>
</reference>
<protein>
    <recommendedName>
        <fullName evidence="4">Sulfotransferase domain-containing protein</fullName>
    </recommendedName>
</protein>
<feature type="compositionally biased region" description="Basic residues" evidence="1">
    <location>
        <begin position="677"/>
        <end position="688"/>
    </location>
</feature>
<dbReference type="EMBL" id="CM000646">
    <property type="protein sequence ID" value="EED89994.1"/>
    <property type="molecule type" value="Genomic_DNA"/>
</dbReference>
<dbReference type="InParanoid" id="B8C960"/>